<dbReference type="InterPro" id="IPR001036">
    <property type="entry name" value="Acrflvin-R"/>
</dbReference>
<feature type="transmembrane region" description="Helical" evidence="1">
    <location>
        <begin position="12"/>
        <end position="31"/>
    </location>
</feature>
<dbReference type="HOGENOM" id="CLU_002755_1_2_0"/>
<keyword evidence="1" id="KW-0812">Transmembrane</keyword>
<protein>
    <recommendedName>
        <fullName evidence="4">Acriflavin resistance protein</fullName>
    </recommendedName>
</protein>
<feature type="transmembrane region" description="Helical" evidence="1">
    <location>
        <begin position="990"/>
        <end position="1014"/>
    </location>
</feature>
<dbReference type="Pfam" id="PF00873">
    <property type="entry name" value="ACR_tran"/>
    <property type="match status" value="1"/>
</dbReference>
<proteinExistence type="predicted"/>
<dbReference type="GO" id="GO:0042910">
    <property type="term" value="F:xenobiotic transmembrane transporter activity"/>
    <property type="evidence" value="ECO:0007669"/>
    <property type="project" value="TreeGrafter"/>
</dbReference>
<dbReference type="AlphaFoldDB" id="Q0EYN5"/>
<feature type="transmembrane region" description="Helical" evidence="1">
    <location>
        <begin position="858"/>
        <end position="877"/>
    </location>
</feature>
<feature type="transmembrane region" description="Helical" evidence="1">
    <location>
        <begin position="955"/>
        <end position="978"/>
    </location>
</feature>
<dbReference type="SUPFAM" id="SSF82866">
    <property type="entry name" value="Multidrug efflux transporter AcrB transmembrane domain"/>
    <property type="match status" value="2"/>
</dbReference>
<dbReference type="EMBL" id="AATS01000009">
    <property type="protein sequence ID" value="EAU54332.1"/>
    <property type="molecule type" value="Genomic_DNA"/>
</dbReference>
<evidence type="ECO:0000313" key="2">
    <source>
        <dbReference type="EMBL" id="EAU54332.1"/>
    </source>
</evidence>
<dbReference type="Proteomes" id="UP000005297">
    <property type="component" value="Unassembled WGS sequence"/>
</dbReference>
<organism evidence="2 3">
    <name type="scientific">Mariprofundus ferrooxydans PV-1</name>
    <dbReference type="NCBI Taxonomy" id="314345"/>
    <lineage>
        <taxon>Bacteria</taxon>
        <taxon>Pseudomonadati</taxon>
        <taxon>Pseudomonadota</taxon>
        <taxon>Candidatius Mariprofundia</taxon>
        <taxon>Mariprofundales</taxon>
        <taxon>Mariprofundaceae</taxon>
        <taxon>Mariprofundus</taxon>
    </lineage>
</organism>
<gene>
    <name evidence="2" type="ORF">SPV1_00095</name>
</gene>
<feature type="transmembrane region" description="Helical" evidence="1">
    <location>
        <begin position="425"/>
        <end position="445"/>
    </location>
</feature>
<dbReference type="InParanoid" id="Q0EYN5"/>
<evidence type="ECO:0000313" key="3">
    <source>
        <dbReference type="Proteomes" id="UP000005297"/>
    </source>
</evidence>
<dbReference type="Gene3D" id="3.30.70.1320">
    <property type="entry name" value="Multidrug efflux transporter AcrB pore domain like"/>
    <property type="match status" value="1"/>
</dbReference>
<dbReference type="SUPFAM" id="SSF82714">
    <property type="entry name" value="Multidrug efflux transporter AcrB TolC docking domain, DN and DC subdomains"/>
    <property type="match status" value="2"/>
</dbReference>
<evidence type="ECO:0008006" key="4">
    <source>
        <dbReference type="Google" id="ProtNLM"/>
    </source>
</evidence>
<sequence length="1030" mass="113060">MRNLIAFFVKRGVLVNLTSIILLTGGIYAAMNMQREAFPSINFDIIAVSGAYPGAAPREVERLMLAPIEQELKGVDGINVIRSTAYSGTMQMTIEVDPNFKDRARLVSDIQQAINRADLPADLPADPVIMEVKSEQAPVLTFSISGNFQPLELKHLSSAIEDDVRNIGGVANVFVQGDLKEEIRIVPDPVKMRRNRVSVNDIIALVKGWNINAPGGRLKAHDGQSIIRITGEFSSATDAGNLVLRANEQGQSLYLKDVAKVTETLERPYKYVGAKGEPAITMIVVKKGDADIINLVDRVRAYLATIPKNYGAGVHVSAYNDLSTITRLRLGVLTNNGMIGLALVLVLLMLFLRPAVALTTAWGLPIIFFSGIAVLYITGITLNLLVMFGFIMVLGLMVDDAIIIGENATYHMEKGLSPEEAAIEGTYELIGPVTATVLTTVVAFLPLMFMDGIIGKFIASIPVVVVVLLTFSWFEAIFILPNHIRDVANANKHPKERMLFIWITNIYTWLLEKAVKLRYLTILITIAGLLGSFALASTMKFQLFPSGAESTFYLRVNMATGTTLEEMRNALKSLDVEVRKRIDPTLLETTTMIAGENSADQREALKQIGDRFGFERVILTPFTERSVKAYDVMGRLEKEIPPLFPNMEISFAMERSGPPVGRALQVELTDADEATMTRVATRLIAMLDNIKGVYAVESDLEPGDPEIRIVMDRSLAAYAGIDLATASTHIRAAFDGLRVSTIKRGKEEIDVTIRYPDRAQHDINTLMNLEIPNKTGGLVPLHRIAHLVHKAGTSSIRHKDGRRIINVSAEVNQKDITSKEVNALIKKRSSEWLGDDAGKIRVNYGGEEEKTQESVRGLVFSFVFALLGIFAILAVQFNRIGYPILVMLAIPFGIIGIIVGFFLHGAPISFMAMMGFVALTGVVVNASLVMAVFIQRQILDGVPWRQAIIESGRRRLRAVLLTAITTVVGLLPTAYGWGGFDPFVAPMALALSWGLMFSTVITLFSIPAALGIALDCKYMLLRLFSIKQKG</sequence>
<feature type="transmembrane region" description="Helical" evidence="1">
    <location>
        <begin position="522"/>
        <end position="541"/>
    </location>
</feature>
<dbReference type="Gene3D" id="1.20.1640.10">
    <property type="entry name" value="Multidrug efflux transporter AcrB transmembrane domain"/>
    <property type="match status" value="2"/>
</dbReference>
<dbReference type="PRINTS" id="PR00702">
    <property type="entry name" value="ACRIFLAVINRP"/>
</dbReference>
<dbReference type="GO" id="GO:0005886">
    <property type="term" value="C:plasma membrane"/>
    <property type="evidence" value="ECO:0007669"/>
    <property type="project" value="TreeGrafter"/>
</dbReference>
<reference evidence="2 3" key="1">
    <citation type="submission" date="2006-09" db="EMBL/GenBank/DDBJ databases">
        <authorList>
            <person name="Emerson D."/>
            <person name="Ferriera S."/>
            <person name="Johnson J."/>
            <person name="Kravitz S."/>
            <person name="Halpern A."/>
            <person name="Remington K."/>
            <person name="Beeson K."/>
            <person name="Tran B."/>
            <person name="Rogers Y.-H."/>
            <person name="Friedman R."/>
            <person name="Venter J.C."/>
        </authorList>
    </citation>
    <scope>NUCLEOTIDE SEQUENCE [LARGE SCALE GENOMIC DNA]</scope>
    <source>
        <strain evidence="2 3">PV-1</strain>
    </source>
</reference>
<dbReference type="STRING" id="314344.AL013_08095"/>
<feature type="transmembrane region" description="Helical" evidence="1">
    <location>
        <begin position="358"/>
        <end position="377"/>
    </location>
</feature>
<comment type="caution">
    <text evidence="2">The sequence shown here is derived from an EMBL/GenBank/DDBJ whole genome shotgun (WGS) entry which is preliminary data.</text>
</comment>
<dbReference type="RefSeq" id="WP_009851787.1">
    <property type="nucleotide sequence ID" value="NZ_DS022296.1"/>
</dbReference>
<feature type="transmembrane region" description="Helical" evidence="1">
    <location>
        <begin position="457"/>
        <end position="479"/>
    </location>
</feature>
<dbReference type="InterPro" id="IPR027463">
    <property type="entry name" value="AcrB_DN_DC_subdom"/>
</dbReference>
<dbReference type="Gene3D" id="3.30.2090.10">
    <property type="entry name" value="Multidrug efflux transporter AcrB TolC docking domain, DN and DC subdomains"/>
    <property type="match status" value="2"/>
</dbReference>
<dbReference type="Gene3D" id="3.30.70.1440">
    <property type="entry name" value="Multidrug efflux transporter AcrB pore domain"/>
    <property type="match status" value="1"/>
</dbReference>
<feature type="transmembrane region" description="Helical" evidence="1">
    <location>
        <begin position="884"/>
        <end position="904"/>
    </location>
</feature>
<accession>Q0EYN5</accession>
<feature type="transmembrane region" description="Helical" evidence="1">
    <location>
        <begin position="910"/>
        <end position="934"/>
    </location>
</feature>
<dbReference type="eggNOG" id="COG0841">
    <property type="taxonomic scope" value="Bacteria"/>
</dbReference>
<feature type="transmembrane region" description="Helical" evidence="1">
    <location>
        <begin position="384"/>
        <end position="405"/>
    </location>
</feature>
<keyword evidence="1" id="KW-1133">Transmembrane helix</keyword>
<dbReference type="PANTHER" id="PTHR32063">
    <property type="match status" value="1"/>
</dbReference>
<dbReference type="SUPFAM" id="SSF82693">
    <property type="entry name" value="Multidrug efflux transporter AcrB pore domain, PN1, PN2, PC1 and PC2 subdomains"/>
    <property type="match status" value="2"/>
</dbReference>
<name>Q0EYN5_9PROT</name>
<feature type="transmembrane region" description="Helical" evidence="1">
    <location>
        <begin position="332"/>
        <end position="352"/>
    </location>
</feature>
<dbReference type="OrthoDB" id="5287122at2"/>
<dbReference type="PANTHER" id="PTHR32063:SF33">
    <property type="entry name" value="RND SUPERFAMILY EFFLUX PUMP PERMEASE COMPONENT"/>
    <property type="match status" value="1"/>
</dbReference>
<evidence type="ECO:0000256" key="1">
    <source>
        <dbReference type="SAM" id="Phobius"/>
    </source>
</evidence>
<keyword evidence="3" id="KW-1185">Reference proteome</keyword>
<keyword evidence="1" id="KW-0472">Membrane</keyword>
<dbReference type="Gene3D" id="3.30.70.1430">
    <property type="entry name" value="Multidrug efflux transporter AcrB pore domain"/>
    <property type="match status" value="2"/>
</dbReference>